<dbReference type="EMBL" id="CALNXK010000111">
    <property type="protein sequence ID" value="CAH3158485.1"/>
    <property type="molecule type" value="Genomic_DNA"/>
</dbReference>
<evidence type="ECO:0000313" key="2">
    <source>
        <dbReference type="EMBL" id="CAH3158485.1"/>
    </source>
</evidence>
<gene>
    <name evidence="2" type="ORF">PLOB_00003182</name>
</gene>
<comment type="caution">
    <text evidence="2">The sequence shown here is derived from an EMBL/GenBank/DDBJ whole genome shotgun (WGS) entry which is preliminary data.</text>
</comment>
<evidence type="ECO:0000313" key="3">
    <source>
        <dbReference type="Proteomes" id="UP001159405"/>
    </source>
</evidence>
<accession>A0ABN8Q734</accession>
<sequence>MASRIAASGVGYRVTYEGPIRKCESETQVSLTGGFMETVLLVLLAMTAVWTAAGVTITAPGLVGRDLQQLQQQQQAMISIMMNNRGPPITAARSISEKLYHHSKIPARTKTLFKSSRT</sequence>
<keyword evidence="1" id="KW-0812">Transmembrane</keyword>
<name>A0ABN8Q734_9CNID</name>
<reference evidence="2 3" key="1">
    <citation type="submission" date="2022-05" db="EMBL/GenBank/DDBJ databases">
        <authorList>
            <consortium name="Genoscope - CEA"/>
            <person name="William W."/>
        </authorList>
    </citation>
    <scope>NUCLEOTIDE SEQUENCE [LARGE SCALE GENOMIC DNA]</scope>
</reference>
<protein>
    <submittedName>
        <fullName evidence="2">Uncharacterized protein</fullName>
    </submittedName>
</protein>
<evidence type="ECO:0000256" key="1">
    <source>
        <dbReference type="SAM" id="Phobius"/>
    </source>
</evidence>
<dbReference type="Proteomes" id="UP001159405">
    <property type="component" value="Unassembled WGS sequence"/>
</dbReference>
<proteinExistence type="predicted"/>
<keyword evidence="1" id="KW-0472">Membrane</keyword>
<keyword evidence="1" id="KW-1133">Transmembrane helix</keyword>
<keyword evidence="3" id="KW-1185">Reference proteome</keyword>
<organism evidence="2 3">
    <name type="scientific">Porites lobata</name>
    <dbReference type="NCBI Taxonomy" id="104759"/>
    <lineage>
        <taxon>Eukaryota</taxon>
        <taxon>Metazoa</taxon>
        <taxon>Cnidaria</taxon>
        <taxon>Anthozoa</taxon>
        <taxon>Hexacorallia</taxon>
        <taxon>Scleractinia</taxon>
        <taxon>Fungiina</taxon>
        <taxon>Poritidae</taxon>
        <taxon>Porites</taxon>
    </lineage>
</organism>
<feature type="transmembrane region" description="Helical" evidence="1">
    <location>
        <begin position="39"/>
        <end position="63"/>
    </location>
</feature>